<evidence type="ECO:0000259" key="1">
    <source>
        <dbReference type="Pfam" id="PF06985"/>
    </source>
</evidence>
<dbReference type="Proteomes" id="UP000799779">
    <property type="component" value="Unassembled WGS sequence"/>
</dbReference>
<evidence type="ECO:0000313" key="2">
    <source>
        <dbReference type="EMBL" id="KAF1997632.1"/>
    </source>
</evidence>
<protein>
    <recommendedName>
        <fullName evidence="1">Heterokaryon incompatibility domain-containing protein</fullName>
    </recommendedName>
</protein>
<keyword evidence="3" id="KW-1185">Reference proteome</keyword>
<feature type="domain" description="Heterokaryon incompatibility" evidence="1">
    <location>
        <begin position="1"/>
        <end position="84"/>
    </location>
</feature>
<dbReference type="EMBL" id="ML977611">
    <property type="protein sequence ID" value="KAF1997632.1"/>
    <property type="molecule type" value="Genomic_DNA"/>
</dbReference>
<sequence>MASVYSNAYVTIGATASSHSSQGIFRSRTGPAESKFEVSVPVPNMTHVDACYETEQRTVRFIQCSTLNHLYQLPLFERGWTLQETLLSRRMIHFTPSEIVWHCFRRVSMESDLGPSTRYNFNLPMDISSPEGIAHSWSKWIENYSRRRLTVQSDKMAALTGLVKFTQAINNDDPLFGLWKRDLMPGLLWERNYKVRGQPRIEGFPTWSWMSMQTPINYHSNFRKYEKCECELIESRVTWCGEPYSSAVLIADLLLKAKILEGTITSGKGWDFNLHTYCEGETVAYGVYGSFDIEISLGEIYCILICASPDNARGRYNHLLVCSLVDSELNVYSRLGYGRIQVKEQSPDPFKNVELQNFILR</sequence>
<dbReference type="InterPro" id="IPR010730">
    <property type="entry name" value="HET"/>
</dbReference>
<organism evidence="2 3">
    <name type="scientific">Amniculicola lignicola CBS 123094</name>
    <dbReference type="NCBI Taxonomy" id="1392246"/>
    <lineage>
        <taxon>Eukaryota</taxon>
        <taxon>Fungi</taxon>
        <taxon>Dikarya</taxon>
        <taxon>Ascomycota</taxon>
        <taxon>Pezizomycotina</taxon>
        <taxon>Dothideomycetes</taxon>
        <taxon>Pleosporomycetidae</taxon>
        <taxon>Pleosporales</taxon>
        <taxon>Amniculicolaceae</taxon>
        <taxon>Amniculicola</taxon>
    </lineage>
</organism>
<dbReference type="Pfam" id="PF06985">
    <property type="entry name" value="HET"/>
    <property type="match status" value="1"/>
</dbReference>
<dbReference type="AlphaFoldDB" id="A0A6A5W785"/>
<dbReference type="OrthoDB" id="3486565at2759"/>
<evidence type="ECO:0000313" key="3">
    <source>
        <dbReference type="Proteomes" id="UP000799779"/>
    </source>
</evidence>
<dbReference type="PANTHER" id="PTHR33112">
    <property type="entry name" value="DOMAIN PROTEIN, PUTATIVE-RELATED"/>
    <property type="match status" value="1"/>
</dbReference>
<accession>A0A6A5W785</accession>
<name>A0A6A5W785_9PLEO</name>
<proteinExistence type="predicted"/>
<reference evidence="2" key="1">
    <citation type="journal article" date="2020" name="Stud. Mycol.">
        <title>101 Dothideomycetes genomes: a test case for predicting lifestyles and emergence of pathogens.</title>
        <authorList>
            <person name="Haridas S."/>
            <person name="Albert R."/>
            <person name="Binder M."/>
            <person name="Bloem J."/>
            <person name="Labutti K."/>
            <person name="Salamov A."/>
            <person name="Andreopoulos B."/>
            <person name="Baker S."/>
            <person name="Barry K."/>
            <person name="Bills G."/>
            <person name="Bluhm B."/>
            <person name="Cannon C."/>
            <person name="Castanera R."/>
            <person name="Culley D."/>
            <person name="Daum C."/>
            <person name="Ezra D."/>
            <person name="Gonzalez J."/>
            <person name="Henrissat B."/>
            <person name="Kuo A."/>
            <person name="Liang C."/>
            <person name="Lipzen A."/>
            <person name="Lutzoni F."/>
            <person name="Magnuson J."/>
            <person name="Mondo S."/>
            <person name="Nolan M."/>
            <person name="Ohm R."/>
            <person name="Pangilinan J."/>
            <person name="Park H.-J."/>
            <person name="Ramirez L."/>
            <person name="Alfaro M."/>
            <person name="Sun H."/>
            <person name="Tritt A."/>
            <person name="Yoshinaga Y."/>
            <person name="Zwiers L.-H."/>
            <person name="Turgeon B."/>
            <person name="Goodwin S."/>
            <person name="Spatafora J."/>
            <person name="Crous P."/>
            <person name="Grigoriev I."/>
        </authorList>
    </citation>
    <scope>NUCLEOTIDE SEQUENCE</scope>
    <source>
        <strain evidence="2">CBS 123094</strain>
    </source>
</reference>
<gene>
    <name evidence="2" type="ORF">P154DRAFT_622339</name>
</gene>
<dbReference type="PANTHER" id="PTHR33112:SF16">
    <property type="entry name" value="HETEROKARYON INCOMPATIBILITY DOMAIN-CONTAINING PROTEIN"/>
    <property type="match status" value="1"/>
</dbReference>